<evidence type="ECO:0000256" key="2">
    <source>
        <dbReference type="ARBA" id="ARBA00012534"/>
    </source>
</evidence>
<dbReference type="InterPro" id="IPR050903">
    <property type="entry name" value="Bact_Chemotaxis_MeTrfase"/>
</dbReference>
<evidence type="ECO:0000256" key="5">
    <source>
        <dbReference type="ARBA" id="ARBA00022691"/>
    </source>
</evidence>
<dbReference type="CDD" id="cd02440">
    <property type="entry name" value="AdoMet_MTases"/>
    <property type="match status" value="1"/>
</dbReference>
<organism evidence="7 8">
    <name type="scientific">Chryseolinea lacunae</name>
    <dbReference type="NCBI Taxonomy" id="2801331"/>
    <lineage>
        <taxon>Bacteria</taxon>
        <taxon>Pseudomonadati</taxon>
        <taxon>Bacteroidota</taxon>
        <taxon>Cytophagia</taxon>
        <taxon>Cytophagales</taxon>
        <taxon>Fulvivirgaceae</taxon>
        <taxon>Chryseolinea</taxon>
    </lineage>
</organism>
<dbReference type="SUPFAM" id="SSF47757">
    <property type="entry name" value="Chemotaxis receptor methyltransferase CheR, N-terminal domain"/>
    <property type="match status" value="1"/>
</dbReference>
<comment type="catalytic activity">
    <reaction evidence="1">
        <text>L-glutamyl-[protein] + S-adenosyl-L-methionine = [protein]-L-glutamate 5-O-methyl ester + S-adenosyl-L-homocysteine</text>
        <dbReference type="Rhea" id="RHEA:24452"/>
        <dbReference type="Rhea" id="RHEA-COMP:10208"/>
        <dbReference type="Rhea" id="RHEA-COMP:10311"/>
        <dbReference type="ChEBI" id="CHEBI:29973"/>
        <dbReference type="ChEBI" id="CHEBI:57856"/>
        <dbReference type="ChEBI" id="CHEBI:59789"/>
        <dbReference type="ChEBI" id="CHEBI:82795"/>
        <dbReference type="EC" id="2.1.1.80"/>
    </reaction>
</comment>
<evidence type="ECO:0000256" key="3">
    <source>
        <dbReference type="ARBA" id="ARBA00022603"/>
    </source>
</evidence>
<name>A0ABS1KMR1_9BACT</name>
<gene>
    <name evidence="7" type="ORF">JI741_05280</name>
</gene>
<dbReference type="PIRSF" id="PIRSF000410">
    <property type="entry name" value="CheR"/>
    <property type="match status" value="1"/>
</dbReference>
<accession>A0ABS1KMR1</accession>
<dbReference type="PRINTS" id="PR00996">
    <property type="entry name" value="CHERMTFRASE"/>
</dbReference>
<keyword evidence="4" id="KW-0808">Transferase</keyword>
<dbReference type="InterPro" id="IPR022642">
    <property type="entry name" value="CheR_C"/>
</dbReference>
<dbReference type="InterPro" id="IPR029063">
    <property type="entry name" value="SAM-dependent_MTases_sf"/>
</dbReference>
<dbReference type="InterPro" id="IPR036804">
    <property type="entry name" value="CheR_N_sf"/>
</dbReference>
<evidence type="ECO:0000313" key="8">
    <source>
        <dbReference type="Proteomes" id="UP000613030"/>
    </source>
</evidence>
<proteinExistence type="predicted"/>
<dbReference type="GO" id="GO:0032259">
    <property type="term" value="P:methylation"/>
    <property type="evidence" value="ECO:0007669"/>
    <property type="project" value="UniProtKB-KW"/>
</dbReference>
<dbReference type="SUPFAM" id="SSF53335">
    <property type="entry name" value="S-adenosyl-L-methionine-dependent methyltransferases"/>
    <property type="match status" value="1"/>
</dbReference>
<dbReference type="Gene3D" id="3.40.50.150">
    <property type="entry name" value="Vaccinia Virus protein VP39"/>
    <property type="match status" value="1"/>
</dbReference>
<dbReference type="EC" id="2.1.1.80" evidence="2"/>
<dbReference type="PANTHER" id="PTHR24422:SF26">
    <property type="entry name" value="CHEMOTAXIS PROTEIN METHYLTRANSFERASE"/>
    <property type="match status" value="1"/>
</dbReference>
<dbReference type="Pfam" id="PF03705">
    <property type="entry name" value="CheR_N"/>
    <property type="match status" value="1"/>
</dbReference>
<dbReference type="InterPro" id="IPR000780">
    <property type="entry name" value="CheR_MeTrfase"/>
</dbReference>
<evidence type="ECO:0000313" key="7">
    <source>
        <dbReference type="EMBL" id="MBL0740618.1"/>
    </source>
</evidence>
<evidence type="ECO:0000256" key="4">
    <source>
        <dbReference type="ARBA" id="ARBA00022679"/>
    </source>
</evidence>
<feature type="domain" description="CheR-type methyltransferase" evidence="6">
    <location>
        <begin position="5"/>
        <end position="282"/>
    </location>
</feature>
<dbReference type="SMART" id="SM00138">
    <property type="entry name" value="MeTrc"/>
    <property type="match status" value="1"/>
</dbReference>
<protein>
    <recommendedName>
        <fullName evidence="2">protein-glutamate O-methyltransferase</fullName>
        <ecNumber evidence="2">2.1.1.80</ecNumber>
    </recommendedName>
</protein>
<keyword evidence="3 7" id="KW-0489">Methyltransferase</keyword>
<dbReference type="InterPro" id="IPR022641">
    <property type="entry name" value="CheR_N"/>
</dbReference>
<dbReference type="Proteomes" id="UP000613030">
    <property type="component" value="Unassembled WGS sequence"/>
</dbReference>
<dbReference type="GO" id="GO:0008168">
    <property type="term" value="F:methyltransferase activity"/>
    <property type="evidence" value="ECO:0007669"/>
    <property type="project" value="UniProtKB-KW"/>
</dbReference>
<sequence length="282" mass="32338">MSTPDSMTRTGISDAEFFRLRDFIHKQCGINLSVSKKILMESRLHKRLSALKLDTYTAYCNYVMSPAGLDSELVHMIDCIATNKTDFYREPGHFQFMTDVVIPEWLNAKVPHKPFKVWSSACSSGEEPYTIAMVLQDLAVRHGFDYRILATDISTKIVQQAIEAVYPESAAIPIPIEVKKRYLLRSKVTTPPTVRIVPQLRAKVQFRRLNLMDTVLDVDKDFDLVFCRNLLIYFDRATQERVLQKLASKLKPGGYLFIGHSESIYAMNLPLQQVRPTVFQRV</sequence>
<reference evidence="7 8" key="1">
    <citation type="submission" date="2021-01" db="EMBL/GenBank/DDBJ databases">
        <title>Chryseolinea sp. Jin1 Genome sequencing and assembly.</title>
        <authorList>
            <person name="Kim I."/>
        </authorList>
    </citation>
    <scope>NUCLEOTIDE SEQUENCE [LARGE SCALE GENOMIC DNA]</scope>
    <source>
        <strain evidence="7 8">Jin1</strain>
    </source>
</reference>
<keyword evidence="8" id="KW-1185">Reference proteome</keyword>
<dbReference type="InterPro" id="IPR026024">
    <property type="entry name" value="Chemotaxis_MeTrfase_CheR"/>
</dbReference>
<dbReference type="RefSeq" id="WP_202007944.1">
    <property type="nucleotide sequence ID" value="NZ_JAERRB010000001.1"/>
</dbReference>
<evidence type="ECO:0000259" key="6">
    <source>
        <dbReference type="PROSITE" id="PS50123"/>
    </source>
</evidence>
<dbReference type="Pfam" id="PF01739">
    <property type="entry name" value="CheR"/>
    <property type="match status" value="1"/>
</dbReference>
<evidence type="ECO:0000256" key="1">
    <source>
        <dbReference type="ARBA" id="ARBA00001541"/>
    </source>
</evidence>
<dbReference type="PROSITE" id="PS50123">
    <property type="entry name" value="CHER"/>
    <property type="match status" value="1"/>
</dbReference>
<comment type="caution">
    <text evidence="7">The sequence shown here is derived from an EMBL/GenBank/DDBJ whole genome shotgun (WGS) entry which is preliminary data.</text>
</comment>
<dbReference type="Gene3D" id="1.10.155.10">
    <property type="entry name" value="Chemotaxis receptor methyltransferase CheR, N-terminal domain"/>
    <property type="match status" value="1"/>
</dbReference>
<dbReference type="PANTHER" id="PTHR24422">
    <property type="entry name" value="CHEMOTAXIS PROTEIN METHYLTRANSFERASE"/>
    <property type="match status" value="1"/>
</dbReference>
<keyword evidence="5" id="KW-0949">S-adenosyl-L-methionine</keyword>
<dbReference type="EMBL" id="JAERRB010000001">
    <property type="protein sequence ID" value="MBL0740618.1"/>
    <property type="molecule type" value="Genomic_DNA"/>
</dbReference>